<dbReference type="OrthoDB" id="7870870at2"/>
<dbReference type="AlphaFoldDB" id="A0A238JZS0"/>
<feature type="signal peptide" evidence="1">
    <location>
        <begin position="1"/>
        <end position="23"/>
    </location>
</feature>
<dbReference type="PROSITE" id="PS51257">
    <property type="entry name" value="PROKAR_LIPOPROTEIN"/>
    <property type="match status" value="1"/>
</dbReference>
<gene>
    <name evidence="2" type="ORF">PEV8663_00666</name>
</gene>
<reference evidence="2 3" key="1">
    <citation type="submission" date="2017-05" db="EMBL/GenBank/DDBJ databases">
        <authorList>
            <person name="Song R."/>
            <person name="Chenine A.L."/>
            <person name="Ruprecht R.M."/>
        </authorList>
    </citation>
    <scope>NUCLEOTIDE SEQUENCE [LARGE SCALE GENOMIC DNA]</scope>
    <source>
        <strain evidence="2 3">CECT 8663</strain>
    </source>
</reference>
<dbReference type="Proteomes" id="UP000220836">
    <property type="component" value="Unassembled WGS sequence"/>
</dbReference>
<keyword evidence="3" id="KW-1185">Reference proteome</keyword>
<keyword evidence="1" id="KW-0732">Signal</keyword>
<feature type="chain" id="PRO_5012579367" description="Lipoprotein SmpA/OmlA domain-containing protein" evidence="1">
    <location>
        <begin position="24"/>
        <end position="110"/>
    </location>
</feature>
<name>A0A238JZS0_9RHOB</name>
<proteinExistence type="predicted"/>
<sequence length="110" mass="11320">MLRLVLLSSAVLSVAGCLQGAPAGDASQPARSDGIARKLAVGVSPAEATVALGADAGFERNPDNWDESCVSYSYGTPEAPKYVHAVFVNDALVRATDAHVGICSYEATPL</sequence>
<accession>A0A238JZS0</accession>
<evidence type="ECO:0000313" key="3">
    <source>
        <dbReference type="Proteomes" id="UP000220836"/>
    </source>
</evidence>
<dbReference type="EMBL" id="FXYH01000002">
    <property type="protein sequence ID" value="SMX36003.1"/>
    <property type="molecule type" value="Genomic_DNA"/>
</dbReference>
<evidence type="ECO:0000313" key="2">
    <source>
        <dbReference type="EMBL" id="SMX36003.1"/>
    </source>
</evidence>
<dbReference type="RefSeq" id="WP_097803214.1">
    <property type="nucleotide sequence ID" value="NZ_FXYH01000002.1"/>
</dbReference>
<evidence type="ECO:0000256" key="1">
    <source>
        <dbReference type="SAM" id="SignalP"/>
    </source>
</evidence>
<evidence type="ECO:0008006" key="4">
    <source>
        <dbReference type="Google" id="ProtNLM"/>
    </source>
</evidence>
<organism evidence="2 3">
    <name type="scientific">Pelagimonas varians</name>
    <dbReference type="NCBI Taxonomy" id="696760"/>
    <lineage>
        <taxon>Bacteria</taxon>
        <taxon>Pseudomonadati</taxon>
        <taxon>Pseudomonadota</taxon>
        <taxon>Alphaproteobacteria</taxon>
        <taxon>Rhodobacterales</taxon>
        <taxon>Roseobacteraceae</taxon>
        <taxon>Pelagimonas</taxon>
    </lineage>
</organism>
<protein>
    <recommendedName>
        <fullName evidence="4">Lipoprotein SmpA/OmlA domain-containing protein</fullName>
    </recommendedName>
</protein>